<organism evidence="2 3">
    <name type="scientific">Mobilisporobacter senegalensis</name>
    <dbReference type="NCBI Taxonomy" id="1329262"/>
    <lineage>
        <taxon>Bacteria</taxon>
        <taxon>Bacillati</taxon>
        <taxon>Bacillota</taxon>
        <taxon>Clostridia</taxon>
        <taxon>Lachnospirales</taxon>
        <taxon>Lachnospiraceae</taxon>
        <taxon>Mobilisporobacter</taxon>
    </lineage>
</organism>
<dbReference type="OrthoDB" id="1708280at2"/>
<evidence type="ECO:0000259" key="1">
    <source>
        <dbReference type="Pfam" id="PF20612"/>
    </source>
</evidence>
<feature type="domain" description="SHOCT-like" evidence="1">
    <location>
        <begin position="22"/>
        <end position="72"/>
    </location>
</feature>
<gene>
    <name evidence="2" type="ORF">EDD66_10528</name>
</gene>
<evidence type="ECO:0000313" key="3">
    <source>
        <dbReference type="Proteomes" id="UP000273083"/>
    </source>
</evidence>
<proteinExistence type="predicted"/>
<evidence type="ECO:0000313" key="2">
    <source>
        <dbReference type="EMBL" id="ROR28090.1"/>
    </source>
</evidence>
<dbReference type="AlphaFoldDB" id="A0A3N1XMZ8"/>
<dbReference type="Proteomes" id="UP000273083">
    <property type="component" value="Unassembled WGS sequence"/>
</dbReference>
<sequence length="76" mass="9005">MRISKITDVPTIPSVSKRNYISNEQLQREFDYWRAENILRKMHSKGLISEVEFTKIIALNRRSFSPMYAQIMSDKP</sequence>
<name>A0A3N1XMZ8_9FIRM</name>
<dbReference type="Pfam" id="PF20612">
    <property type="entry name" value="SHOCT_2"/>
    <property type="match status" value="1"/>
</dbReference>
<keyword evidence="3" id="KW-1185">Reference proteome</keyword>
<dbReference type="RefSeq" id="WP_123609279.1">
    <property type="nucleotide sequence ID" value="NZ_RJVG01000005.1"/>
</dbReference>
<dbReference type="InterPro" id="IPR046749">
    <property type="entry name" value="SHOCT_2"/>
</dbReference>
<comment type="caution">
    <text evidence="2">The sequence shown here is derived from an EMBL/GenBank/DDBJ whole genome shotgun (WGS) entry which is preliminary data.</text>
</comment>
<reference evidence="2 3" key="1">
    <citation type="submission" date="2018-11" db="EMBL/GenBank/DDBJ databases">
        <title>Genomic Encyclopedia of Type Strains, Phase IV (KMG-IV): sequencing the most valuable type-strain genomes for metagenomic binning, comparative biology and taxonomic classification.</title>
        <authorList>
            <person name="Goeker M."/>
        </authorList>
    </citation>
    <scope>NUCLEOTIDE SEQUENCE [LARGE SCALE GENOMIC DNA]</scope>
    <source>
        <strain evidence="2 3">DSM 26537</strain>
    </source>
</reference>
<dbReference type="EMBL" id="RJVG01000005">
    <property type="protein sequence ID" value="ROR28090.1"/>
    <property type="molecule type" value="Genomic_DNA"/>
</dbReference>
<protein>
    <recommendedName>
        <fullName evidence="1">SHOCT-like domain-containing protein</fullName>
    </recommendedName>
</protein>
<accession>A0A3N1XMZ8</accession>